<name>N1VUZ9_9LEPT</name>
<evidence type="ECO:0000313" key="2">
    <source>
        <dbReference type="Proteomes" id="UP000012371"/>
    </source>
</evidence>
<dbReference type="RefSeq" id="WP_002974680.1">
    <property type="nucleotide sequence ID" value="NZ_AOGW02000011.1"/>
</dbReference>
<dbReference type="Gene3D" id="1.20.1330.10">
    <property type="entry name" value="f41 fragment of flagellin, N-terminal domain"/>
    <property type="match status" value="1"/>
</dbReference>
<sequence>MKLPYNLIQSVDPQRESIIQKQILKIRKEISQWGDKYVDTNLGQNEILLRIDTKAYTSFLIKLKRNSEYTIDSRLKFISLTTNALERLYQSQPTKTTFQKQTFLIKKTLVYLDTLLAITNRISMISKSKRFDKTNQLNVQEEVTELIDEVDRIASLAEYHQMRLFGGDYAKSSRTASMWFINEQKRELFRIFISTMTSKALGLMGYDGSYLTLSNPILFQKKIEEAIIRIAEERKRIQSVLD</sequence>
<dbReference type="AlphaFoldDB" id="N1VUZ9"/>
<proteinExistence type="predicted"/>
<accession>N1VUZ9</accession>
<dbReference type="OrthoDB" id="341613at2"/>
<reference evidence="1" key="1">
    <citation type="submission" date="2013-03" db="EMBL/GenBank/DDBJ databases">
        <authorList>
            <person name="Harkins D.M."/>
            <person name="Durkin A.S."/>
            <person name="Brinkac L.M."/>
            <person name="Haft D.H."/>
            <person name="Selengut J.D."/>
            <person name="Sanka R."/>
            <person name="DePew J."/>
            <person name="Purushe J."/>
            <person name="Hartskeerl R.A."/>
            <person name="Ahmed A."/>
            <person name="van der Linden H."/>
            <person name="Goris M.G.A."/>
            <person name="Vinetz J.M."/>
            <person name="Sutton G.G."/>
            <person name="Nierman W.C."/>
            <person name="Fouts D.E."/>
        </authorList>
    </citation>
    <scope>NUCLEOTIDE SEQUENCE [LARGE SCALE GENOMIC DNA]</scope>
    <source>
        <strain evidence="1">LT 11-33</strain>
    </source>
</reference>
<gene>
    <name evidence="1" type="ORF">LEP1GSC203_0675</name>
</gene>
<dbReference type="Proteomes" id="UP000012371">
    <property type="component" value="Unassembled WGS sequence"/>
</dbReference>
<dbReference type="EMBL" id="AOGW02000011">
    <property type="protein sequence ID" value="EMY60820.1"/>
    <property type="molecule type" value="Genomic_DNA"/>
</dbReference>
<comment type="caution">
    <text evidence="1">The sequence shown here is derived from an EMBL/GenBank/DDBJ whole genome shotgun (WGS) entry which is preliminary data.</text>
</comment>
<protein>
    <recommendedName>
        <fullName evidence="3">Flagellar filament core protein flaB2 domain protein</fullName>
    </recommendedName>
</protein>
<evidence type="ECO:0008006" key="3">
    <source>
        <dbReference type="Google" id="ProtNLM"/>
    </source>
</evidence>
<dbReference type="STRING" id="1257025.LEP1GSC203_0675"/>
<keyword evidence="2" id="KW-1185">Reference proteome</keyword>
<evidence type="ECO:0000313" key="1">
    <source>
        <dbReference type="EMBL" id="EMY60820.1"/>
    </source>
</evidence>
<organism evidence="1 2">
    <name type="scientific">Leptospira terpstrae serovar Hualin str. LT 11-33 = ATCC 700639</name>
    <dbReference type="NCBI Taxonomy" id="1257025"/>
    <lineage>
        <taxon>Bacteria</taxon>
        <taxon>Pseudomonadati</taxon>
        <taxon>Spirochaetota</taxon>
        <taxon>Spirochaetia</taxon>
        <taxon>Leptospirales</taxon>
        <taxon>Leptospiraceae</taxon>
        <taxon>Leptospira</taxon>
    </lineage>
</organism>